<gene>
    <name evidence="1" type="ORF">BIP78_0417</name>
</gene>
<proteinExistence type="predicted"/>
<dbReference type="KEGG" id="bih:BIP78_0417"/>
<name>A0A410FT45_BIPS1</name>
<dbReference type="SUPFAM" id="SSF81301">
    <property type="entry name" value="Nucleotidyltransferase"/>
    <property type="match status" value="1"/>
</dbReference>
<dbReference type="InterPro" id="IPR043519">
    <property type="entry name" value="NT_sf"/>
</dbReference>
<dbReference type="Gene3D" id="3.30.460.10">
    <property type="entry name" value="Beta Polymerase, domain 2"/>
    <property type="match status" value="1"/>
</dbReference>
<evidence type="ECO:0008006" key="3">
    <source>
        <dbReference type="Google" id="ProtNLM"/>
    </source>
</evidence>
<dbReference type="EMBL" id="CP034928">
    <property type="protein sequence ID" value="QAA76183.1"/>
    <property type="molecule type" value="Genomic_DNA"/>
</dbReference>
<sequence>MIESTPSLLLGPTVRHDGILARALGTAGAREGCSAQRFLADLRAGDPGAHSAFRYALAQEFCTYVSGLGSAFQAVYVYGSTMDGRTRPSSDVDIIAWVERKSDTVESLLWRLNRLLTQGYRTLTGCTSLRSLFDIHLVDNEDVELGRGYGSVIRSVWTAPVCLWRR</sequence>
<evidence type="ECO:0000313" key="1">
    <source>
        <dbReference type="EMBL" id="QAA76183.1"/>
    </source>
</evidence>
<dbReference type="AlphaFoldDB" id="A0A410FT45"/>
<protein>
    <recommendedName>
        <fullName evidence="3">Polymerase beta nucleotidyltransferase domain-containing protein</fullName>
    </recommendedName>
</protein>
<accession>A0A410FT45</accession>
<reference evidence="2" key="1">
    <citation type="submission" date="2018-12" db="EMBL/GenBank/DDBJ databases">
        <title>Complete genome sequence of an uncultured bacterium of the candidate phylum Bipolaricaulota.</title>
        <authorList>
            <person name="Kadnikov V.V."/>
            <person name="Mardanov A.V."/>
            <person name="Beletsky A.V."/>
            <person name="Frank Y.A."/>
            <person name="Karnachuk O.V."/>
            <person name="Ravin N.V."/>
        </authorList>
    </citation>
    <scope>NUCLEOTIDE SEQUENCE [LARGE SCALE GENOMIC DNA]</scope>
</reference>
<organism evidence="1 2">
    <name type="scientific">Bipolaricaulis sibiricus</name>
    <dbReference type="NCBI Taxonomy" id="2501609"/>
    <lineage>
        <taxon>Bacteria</taxon>
        <taxon>Candidatus Bipolaricaulota</taxon>
        <taxon>Candidatus Bipolaricaulia</taxon>
        <taxon>Candidatus Bipolaricaulales</taxon>
        <taxon>Candidatus Bipolaricaulaceae</taxon>
        <taxon>Candidatus Bipolaricaulis</taxon>
    </lineage>
</organism>
<dbReference type="Proteomes" id="UP000287233">
    <property type="component" value="Chromosome"/>
</dbReference>
<evidence type="ECO:0000313" key="2">
    <source>
        <dbReference type="Proteomes" id="UP000287233"/>
    </source>
</evidence>